<dbReference type="EMBL" id="QGHA01000001">
    <property type="protein sequence ID" value="PWK79661.1"/>
    <property type="molecule type" value="Genomic_DNA"/>
</dbReference>
<dbReference type="AlphaFoldDB" id="A0A316HHZ0"/>
<keyword evidence="2" id="KW-1185">Reference proteome</keyword>
<sequence length="99" mass="11107">MSILITAATSAQAYQLKSKLQGQDIILGDHLDLPEFMVKTGKMIVLPKPASASYTHEMLTLCLDKNITQVYLLRPEEIELLLKAETLFNEYNITLQVIA</sequence>
<reference evidence="1 2" key="1">
    <citation type="submission" date="2018-05" db="EMBL/GenBank/DDBJ databases">
        <title>Genomic Encyclopedia of Archaeal and Bacterial Type Strains, Phase II (KMG-II): from individual species to whole genera.</title>
        <authorList>
            <person name="Goeker M."/>
        </authorList>
    </citation>
    <scope>NUCLEOTIDE SEQUENCE [LARGE SCALE GENOMIC DNA]</scope>
    <source>
        <strain evidence="1 2">DSM 19975</strain>
    </source>
</reference>
<comment type="caution">
    <text evidence="1">The sequence shown here is derived from an EMBL/GenBank/DDBJ whole genome shotgun (WGS) entry which is preliminary data.</text>
</comment>
<dbReference type="RefSeq" id="WP_109605464.1">
    <property type="nucleotide sequence ID" value="NZ_QGHA01000001.1"/>
</dbReference>
<gene>
    <name evidence="1" type="ORF">LX99_00119</name>
</gene>
<organism evidence="1 2">
    <name type="scientific">Mucilaginibacter oryzae</name>
    <dbReference type="NCBI Taxonomy" id="468058"/>
    <lineage>
        <taxon>Bacteria</taxon>
        <taxon>Pseudomonadati</taxon>
        <taxon>Bacteroidota</taxon>
        <taxon>Sphingobacteriia</taxon>
        <taxon>Sphingobacteriales</taxon>
        <taxon>Sphingobacteriaceae</taxon>
        <taxon>Mucilaginibacter</taxon>
    </lineage>
</organism>
<proteinExistence type="predicted"/>
<name>A0A316HHZ0_9SPHI</name>
<evidence type="ECO:0000313" key="2">
    <source>
        <dbReference type="Proteomes" id="UP000245678"/>
    </source>
</evidence>
<dbReference type="Gene3D" id="3.40.50.20">
    <property type="match status" value="1"/>
</dbReference>
<accession>A0A316HHZ0</accession>
<protein>
    <submittedName>
        <fullName evidence="1">Uncharacterized protein</fullName>
    </submittedName>
</protein>
<evidence type="ECO:0000313" key="1">
    <source>
        <dbReference type="EMBL" id="PWK79661.1"/>
    </source>
</evidence>
<dbReference type="Proteomes" id="UP000245678">
    <property type="component" value="Unassembled WGS sequence"/>
</dbReference>